<evidence type="ECO:0000259" key="3">
    <source>
        <dbReference type="Pfam" id="PF04216"/>
    </source>
</evidence>
<keyword evidence="1 2" id="KW-0963">Cytoplasm</keyword>
<dbReference type="HAMAP" id="MF_00611">
    <property type="entry name" value="FdeH"/>
    <property type="match status" value="1"/>
</dbReference>
<feature type="domain" description="FdhE N-terminal" evidence="3">
    <location>
        <begin position="18"/>
        <end position="181"/>
    </location>
</feature>
<proteinExistence type="inferred from homology"/>
<feature type="domain" description="FdhE C-terminal" evidence="5">
    <location>
        <begin position="226"/>
        <end position="302"/>
    </location>
</feature>
<evidence type="ECO:0000259" key="4">
    <source>
        <dbReference type="Pfam" id="PF24859"/>
    </source>
</evidence>
<dbReference type="Pfam" id="PF24859">
    <property type="entry name" value="FdhE_central"/>
    <property type="match status" value="1"/>
</dbReference>
<evidence type="ECO:0000256" key="1">
    <source>
        <dbReference type="ARBA" id="ARBA00022490"/>
    </source>
</evidence>
<comment type="similarity">
    <text evidence="2">Belongs to the FdhE family.</text>
</comment>
<comment type="function">
    <text evidence="2">Necessary for formate dehydrogenase activity.</text>
</comment>
<dbReference type="InterPro" id="IPR024064">
    <property type="entry name" value="FdhE-like_sf"/>
</dbReference>
<dbReference type="InterPro" id="IPR056774">
    <property type="entry name" value="FdhE_N"/>
</dbReference>
<dbReference type="Proteomes" id="UP001294570">
    <property type="component" value="Unassembled WGS sequence"/>
</dbReference>
<evidence type="ECO:0000313" key="7">
    <source>
        <dbReference type="Proteomes" id="UP001294570"/>
    </source>
</evidence>
<comment type="subcellular location">
    <subcellularLocation>
        <location evidence="2">Cytoplasm</location>
    </subcellularLocation>
</comment>
<dbReference type="SUPFAM" id="SSF144020">
    <property type="entry name" value="FdhE-like"/>
    <property type="match status" value="1"/>
</dbReference>
<dbReference type="PANTHER" id="PTHR37689">
    <property type="entry name" value="PROTEIN FDHE"/>
    <property type="match status" value="1"/>
</dbReference>
<dbReference type="InterPro" id="IPR056797">
    <property type="entry name" value="FdhE_central"/>
</dbReference>
<dbReference type="Pfam" id="PF24860">
    <property type="entry name" value="FdhE_C"/>
    <property type="match status" value="1"/>
</dbReference>
<dbReference type="RefSeq" id="WP_321553337.1">
    <property type="nucleotide sequence ID" value="NZ_JAXIVU010000007.1"/>
</dbReference>
<accession>A0ABU5GRT6</accession>
<dbReference type="Gene3D" id="3.90.1670.10">
    <property type="entry name" value="FdhE-like domain"/>
    <property type="match status" value="1"/>
</dbReference>
<evidence type="ECO:0000313" key="6">
    <source>
        <dbReference type="EMBL" id="MDY7219242.1"/>
    </source>
</evidence>
<organism evidence="6 7">
    <name type="scientific">Denitrificimonas halotolerans</name>
    <dbReference type="NCBI Taxonomy" id="3098930"/>
    <lineage>
        <taxon>Bacteria</taxon>
        <taxon>Pseudomonadati</taxon>
        <taxon>Pseudomonadota</taxon>
        <taxon>Gammaproteobacteria</taxon>
        <taxon>Pseudomonadales</taxon>
        <taxon>Pseudomonadaceae</taxon>
        <taxon>Denitrificimonas</taxon>
    </lineage>
</organism>
<dbReference type="PIRSF" id="PIRSF018296">
    <property type="entry name" value="Format_dh_formtn"/>
    <property type="match status" value="1"/>
</dbReference>
<gene>
    <name evidence="2 6" type="primary">fdhE</name>
    <name evidence="6" type="ORF">TOI97_06645</name>
</gene>
<dbReference type="InterPro" id="IPR006452">
    <property type="entry name" value="Formate_DH_accessory"/>
</dbReference>
<dbReference type="InterPro" id="IPR056796">
    <property type="entry name" value="FdhE_C"/>
</dbReference>
<dbReference type="PANTHER" id="PTHR37689:SF1">
    <property type="entry name" value="PROTEIN FDHE"/>
    <property type="match status" value="1"/>
</dbReference>
<evidence type="ECO:0000259" key="5">
    <source>
        <dbReference type="Pfam" id="PF24860"/>
    </source>
</evidence>
<protein>
    <recommendedName>
        <fullName evidence="2">Protein FdhE homolog</fullName>
    </recommendedName>
</protein>
<dbReference type="EMBL" id="JAXIVU010000007">
    <property type="protein sequence ID" value="MDY7219242.1"/>
    <property type="molecule type" value="Genomic_DNA"/>
</dbReference>
<evidence type="ECO:0000256" key="2">
    <source>
        <dbReference type="HAMAP-Rule" id="MF_00611"/>
    </source>
</evidence>
<dbReference type="Pfam" id="PF04216">
    <property type="entry name" value="FdhE_N"/>
    <property type="match status" value="1"/>
</dbReference>
<dbReference type="CDD" id="cd16341">
    <property type="entry name" value="FdhE"/>
    <property type="match status" value="1"/>
</dbReference>
<sequence length="311" mass="34447">MSSNILEPGEIENAAMTPPFVQLPPLDMFSKRAARLETLAKGHPMAAYLQLLAKICHAQQSVLDAPPSQPELDAHTLAGALQHDMLPLAVDTLLHNTGWQVQLDALLNTFIKQNNDLPEAVQQALQRLQLADIKQRNIWATALLSGRFSAVPGALTPFLGAALQLAWRYWLKSINAEDIREREDQTECPCCGSLPVTGVIRHRRPIDGVRYLLCSLCATEWHYVRLKCSHCLNTRALDYLHFDDSPHGVKAEVCPECNTYLKQLYLEIAPSGEALSADLASLDLDLALTEKNLQRRAPNLLLAPGHEGETN</sequence>
<comment type="caution">
    <text evidence="6">The sequence shown here is derived from an EMBL/GenBank/DDBJ whole genome shotgun (WGS) entry which is preliminary data.</text>
</comment>
<feature type="domain" description="FdhE central" evidence="4">
    <location>
        <begin position="188"/>
        <end position="225"/>
    </location>
</feature>
<reference evidence="6 7" key="1">
    <citation type="submission" date="2023-12" db="EMBL/GenBank/DDBJ databases">
        <title>Denitrificimonas halotolerans sp. nov.,a novel species isolated from landfill leachate.</title>
        <authorList>
            <person name="Wang S."/>
        </authorList>
    </citation>
    <scope>NUCLEOTIDE SEQUENCE [LARGE SCALE GENOMIC DNA]</scope>
    <source>
        <strain evidence="6 7">JX-1</strain>
    </source>
</reference>
<dbReference type="NCBIfam" id="TIGR01562">
    <property type="entry name" value="FdhE"/>
    <property type="match status" value="1"/>
</dbReference>
<keyword evidence="7" id="KW-1185">Reference proteome</keyword>
<name>A0ABU5GRT6_9GAMM</name>